<feature type="domain" description="FtsK" evidence="6">
    <location>
        <begin position="199"/>
        <end position="404"/>
    </location>
</feature>
<dbReference type="InterPro" id="IPR027417">
    <property type="entry name" value="P-loop_NTPase"/>
</dbReference>
<dbReference type="AlphaFoldDB" id="A0A5M6CL16"/>
<keyword evidence="3 5" id="KW-0067">ATP-binding</keyword>
<keyword evidence="4" id="KW-0238">DNA-binding</keyword>
<organism evidence="7 8">
    <name type="scientific">Taibaiella lutea</name>
    <dbReference type="NCBI Taxonomy" id="2608001"/>
    <lineage>
        <taxon>Bacteria</taxon>
        <taxon>Pseudomonadati</taxon>
        <taxon>Bacteroidota</taxon>
        <taxon>Chitinophagia</taxon>
        <taxon>Chitinophagales</taxon>
        <taxon>Chitinophagaceae</taxon>
        <taxon>Taibaiella</taxon>
    </lineage>
</organism>
<dbReference type="SUPFAM" id="SSF52540">
    <property type="entry name" value="P-loop containing nucleoside triphosphate hydrolases"/>
    <property type="match status" value="1"/>
</dbReference>
<dbReference type="SUPFAM" id="SSF46785">
    <property type="entry name" value="Winged helix' DNA-binding domain"/>
    <property type="match status" value="1"/>
</dbReference>
<dbReference type="GO" id="GO:0005524">
    <property type="term" value="F:ATP binding"/>
    <property type="evidence" value="ECO:0007669"/>
    <property type="project" value="UniProtKB-UniRule"/>
</dbReference>
<dbReference type="InterPro" id="IPR002543">
    <property type="entry name" value="FtsK_dom"/>
</dbReference>
<dbReference type="Gene3D" id="3.30.980.40">
    <property type="match status" value="1"/>
</dbReference>
<dbReference type="PROSITE" id="PS50901">
    <property type="entry name" value="FTSK"/>
    <property type="match status" value="1"/>
</dbReference>
<feature type="binding site" evidence="5">
    <location>
        <begin position="216"/>
        <end position="223"/>
    </location>
    <ligand>
        <name>ATP</name>
        <dbReference type="ChEBI" id="CHEBI:30616"/>
    </ligand>
</feature>
<comment type="caution">
    <text evidence="7">The sequence shown here is derived from an EMBL/GenBank/DDBJ whole genome shotgun (WGS) entry which is preliminary data.</text>
</comment>
<dbReference type="SMART" id="SM00843">
    <property type="entry name" value="Ftsk_gamma"/>
    <property type="match status" value="1"/>
</dbReference>
<name>A0A5M6CL16_9BACT</name>
<proteinExistence type="inferred from homology"/>
<comment type="similarity">
    <text evidence="1">Belongs to the FtsK/SpoIIIE/SftA family.</text>
</comment>
<dbReference type="PANTHER" id="PTHR22683">
    <property type="entry name" value="SPORULATION PROTEIN RELATED"/>
    <property type="match status" value="1"/>
</dbReference>
<dbReference type="GO" id="GO:0003677">
    <property type="term" value="F:DNA binding"/>
    <property type="evidence" value="ECO:0007669"/>
    <property type="project" value="UniProtKB-KW"/>
</dbReference>
<dbReference type="Gene3D" id="3.40.50.300">
    <property type="entry name" value="P-loop containing nucleotide triphosphate hydrolases"/>
    <property type="match status" value="1"/>
</dbReference>
<dbReference type="PANTHER" id="PTHR22683:SF41">
    <property type="entry name" value="DNA TRANSLOCASE FTSK"/>
    <property type="match status" value="1"/>
</dbReference>
<evidence type="ECO:0000256" key="1">
    <source>
        <dbReference type="ARBA" id="ARBA00006474"/>
    </source>
</evidence>
<dbReference type="Pfam" id="PF09397">
    <property type="entry name" value="FtsK_gamma"/>
    <property type="match status" value="1"/>
</dbReference>
<keyword evidence="8" id="KW-1185">Reference proteome</keyword>
<dbReference type="Pfam" id="PF17854">
    <property type="entry name" value="FtsK_alpha"/>
    <property type="match status" value="1"/>
</dbReference>
<gene>
    <name evidence="7" type="ORF">F0919_11055</name>
</gene>
<accession>A0A5M6CL16</accession>
<evidence type="ECO:0000313" key="8">
    <source>
        <dbReference type="Proteomes" id="UP000323632"/>
    </source>
</evidence>
<evidence type="ECO:0000256" key="3">
    <source>
        <dbReference type="ARBA" id="ARBA00022840"/>
    </source>
</evidence>
<dbReference type="EMBL" id="VWSH01000002">
    <property type="protein sequence ID" value="KAA5535120.1"/>
    <property type="molecule type" value="Genomic_DNA"/>
</dbReference>
<reference evidence="7 8" key="1">
    <citation type="submission" date="2019-09" db="EMBL/GenBank/DDBJ databases">
        <title>Genome sequence and assembly of Taibaiella sp.</title>
        <authorList>
            <person name="Chhetri G."/>
        </authorList>
    </citation>
    <scope>NUCLEOTIDE SEQUENCE [LARGE SCALE GENOMIC DNA]</scope>
    <source>
        <strain evidence="7 8">KVB11</strain>
    </source>
</reference>
<evidence type="ECO:0000259" key="6">
    <source>
        <dbReference type="PROSITE" id="PS50901"/>
    </source>
</evidence>
<dbReference type="InterPro" id="IPR018541">
    <property type="entry name" value="Ftsk_gamma"/>
</dbReference>
<dbReference type="Gene3D" id="1.10.10.10">
    <property type="entry name" value="Winged helix-like DNA-binding domain superfamily/Winged helix DNA-binding domain"/>
    <property type="match status" value="1"/>
</dbReference>
<dbReference type="InterPro" id="IPR036390">
    <property type="entry name" value="WH_DNA-bd_sf"/>
</dbReference>
<protein>
    <submittedName>
        <fullName evidence="7">DNA translocase FtsK</fullName>
    </submittedName>
</protein>
<sequence length="552" mass="61938">MSLSNWIKKQIANLNEKVNPPQPNVYVETIREASQEEFSLEVEQIQEELETDIEAFNDDFLLENYQSPTLDLLEELNPLVINRDKLEEQKNTIIIGLRGFGIEISSIIATVGPTVTTFEITISGIGKRVEQVVKLSDDIASLLYKSRISIYSRPENGTIALEVSNNVNHIVGIRESISHPSFVESTMQLPLALGRTLYNEPLVIDLASINHLLIAGSTGQGKSSLLDSIILSLLYKKHPSQVKLILISTNRISFSVYKRLEKHFLASNPSNKGAIIVNKDGALESLYGLCEEMENRYELLSLAQVRNHSDYNKKFLSKELIPTKEFPFKFLPTLVLIIDELAEITQFGKDGENLLIKLAQKSRSVGIHLIISTQRASDRIITNAIKENFTTRIGFRVPAKSDSNILLDNDLASKIGRIGEAIYQSHNQNIKIQCSYTTVNEIERVVEFIGKQDGYSSAFELPGYEDYGIEKEAVDLSKRDKMFEDCAKMVVNSQSGSTSMLQRKFNLGYNRADRIMLQLEAAGIVGSASGSKPRDVLITTEYELARHLEELF</sequence>
<keyword evidence="2 5" id="KW-0547">Nucleotide-binding</keyword>
<dbReference type="Proteomes" id="UP000323632">
    <property type="component" value="Unassembled WGS sequence"/>
</dbReference>
<evidence type="ECO:0000313" key="7">
    <source>
        <dbReference type="EMBL" id="KAA5535120.1"/>
    </source>
</evidence>
<dbReference type="InterPro" id="IPR036388">
    <property type="entry name" value="WH-like_DNA-bd_sf"/>
</dbReference>
<evidence type="ECO:0000256" key="5">
    <source>
        <dbReference type="PROSITE-ProRule" id="PRU00289"/>
    </source>
</evidence>
<dbReference type="RefSeq" id="WP_150032799.1">
    <property type="nucleotide sequence ID" value="NZ_VWSH01000002.1"/>
</dbReference>
<dbReference type="Pfam" id="PF01580">
    <property type="entry name" value="FtsK_SpoIIIE"/>
    <property type="match status" value="1"/>
</dbReference>
<evidence type="ECO:0000256" key="2">
    <source>
        <dbReference type="ARBA" id="ARBA00022741"/>
    </source>
</evidence>
<evidence type="ECO:0000256" key="4">
    <source>
        <dbReference type="ARBA" id="ARBA00023125"/>
    </source>
</evidence>
<dbReference type="InterPro" id="IPR041027">
    <property type="entry name" value="FtsK_alpha"/>
</dbReference>
<dbReference type="InterPro" id="IPR050206">
    <property type="entry name" value="FtsK/SpoIIIE/SftA"/>
</dbReference>